<dbReference type="EMBL" id="JABXXP010000254">
    <property type="protein sequence ID" value="NVN11797.1"/>
    <property type="molecule type" value="Genomic_DNA"/>
</dbReference>
<name>A0A7Y7M687_9PROT</name>
<dbReference type="Pfam" id="PF01464">
    <property type="entry name" value="SLT"/>
    <property type="match status" value="1"/>
</dbReference>
<dbReference type="AlphaFoldDB" id="A0A7Y7M687"/>
<dbReference type="InterPro" id="IPR008258">
    <property type="entry name" value="Transglycosylase_SLT_dom_1"/>
</dbReference>
<dbReference type="Proteomes" id="UP000534870">
    <property type="component" value="Unassembled WGS sequence"/>
</dbReference>
<dbReference type="SUPFAM" id="SSF53955">
    <property type="entry name" value="Lysozyme-like"/>
    <property type="match status" value="1"/>
</dbReference>
<dbReference type="InterPro" id="IPR023346">
    <property type="entry name" value="Lysozyme-like_dom_sf"/>
</dbReference>
<dbReference type="PANTHER" id="PTHR37423:SF2">
    <property type="entry name" value="MEMBRANE-BOUND LYTIC MUREIN TRANSGLYCOSYLASE C"/>
    <property type="match status" value="1"/>
</dbReference>
<dbReference type="PANTHER" id="PTHR37423">
    <property type="entry name" value="SOLUBLE LYTIC MUREIN TRANSGLYCOSYLASE-RELATED"/>
    <property type="match status" value="1"/>
</dbReference>
<evidence type="ECO:0000256" key="1">
    <source>
        <dbReference type="ARBA" id="ARBA00007734"/>
    </source>
</evidence>
<gene>
    <name evidence="4" type="ORF">HUK84_11825</name>
</gene>
<feature type="non-terminal residue" evidence="4">
    <location>
        <position position="1"/>
    </location>
</feature>
<comment type="similarity">
    <text evidence="2">Belongs to the virb1 family.</text>
</comment>
<protein>
    <submittedName>
        <fullName evidence="4">Lytic transglycosylase domain-containing protein</fullName>
    </submittedName>
</protein>
<dbReference type="GO" id="GO:0008933">
    <property type="term" value="F:peptidoglycan lytic transglycosylase activity"/>
    <property type="evidence" value="ECO:0007669"/>
    <property type="project" value="InterPro"/>
</dbReference>
<dbReference type="GO" id="GO:0016020">
    <property type="term" value="C:membrane"/>
    <property type="evidence" value="ECO:0007669"/>
    <property type="project" value="InterPro"/>
</dbReference>
<dbReference type="PROSITE" id="PS00922">
    <property type="entry name" value="TRANSGLYCOSYLASE"/>
    <property type="match status" value="1"/>
</dbReference>
<evidence type="ECO:0000256" key="2">
    <source>
        <dbReference type="ARBA" id="ARBA00009387"/>
    </source>
</evidence>
<dbReference type="RefSeq" id="WP_176640472.1">
    <property type="nucleotide sequence ID" value="NZ_JABXXP010000254.1"/>
</dbReference>
<evidence type="ECO:0000313" key="5">
    <source>
        <dbReference type="Proteomes" id="UP000534870"/>
    </source>
</evidence>
<comment type="similarity">
    <text evidence="1">Belongs to the transglycosylase Slt family.</text>
</comment>
<feature type="domain" description="Transglycosylase SLT" evidence="3">
    <location>
        <begin position="57"/>
        <end position="167"/>
    </location>
</feature>
<dbReference type="Gene3D" id="1.10.530.10">
    <property type="match status" value="1"/>
</dbReference>
<dbReference type="CDD" id="cd13401">
    <property type="entry name" value="Slt70-like"/>
    <property type="match status" value="1"/>
</dbReference>
<evidence type="ECO:0000259" key="3">
    <source>
        <dbReference type="Pfam" id="PF01464"/>
    </source>
</evidence>
<proteinExistence type="inferred from homology"/>
<sequence length="237" mass="25467">DVQGDAALCRSIQLVADEAGLKDLSAQLAGLLATRDGTRPAQPSRFPTPTLSPRHGFKVDPALVYALTRLESNFDAGAISGAGAHGLMQIMPVTAGFVTGSAGRYAAFPALLHNAAVNLEIGQLYVLYLAHLTEQRGDVHHVPGGDLVRMLASYNAGPTAIARQDAANDCGDDPLLFIESLPSTETRDYVHRALTYLWIYADRLGMPTPSLEALARDEWPSFAAERDLAGHRFHTVH</sequence>
<evidence type="ECO:0000313" key="4">
    <source>
        <dbReference type="EMBL" id="NVN11797.1"/>
    </source>
</evidence>
<comment type="caution">
    <text evidence="4">The sequence shown here is derived from an EMBL/GenBank/DDBJ whole genome shotgun (WGS) entry which is preliminary data.</text>
</comment>
<dbReference type="InterPro" id="IPR000189">
    <property type="entry name" value="Transglyc_AS"/>
</dbReference>
<organism evidence="4 5">
    <name type="scientific">Nguyenibacter vanlangensis</name>
    <dbReference type="NCBI Taxonomy" id="1216886"/>
    <lineage>
        <taxon>Bacteria</taxon>
        <taxon>Pseudomonadati</taxon>
        <taxon>Pseudomonadota</taxon>
        <taxon>Alphaproteobacteria</taxon>
        <taxon>Acetobacterales</taxon>
        <taxon>Acetobacteraceae</taxon>
        <taxon>Nguyenibacter</taxon>
    </lineage>
</organism>
<reference evidence="4 5" key="1">
    <citation type="submission" date="2020-06" db="EMBL/GenBank/DDBJ databases">
        <title>Description of novel acetic acid bacteria.</title>
        <authorList>
            <person name="Sombolestani A."/>
        </authorList>
    </citation>
    <scope>NUCLEOTIDE SEQUENCE [LARGE SCALE GENOMIC DNA]</scope>
    <source>
        <strain evidence="4 5">LMG 31431</strain>
    </source>
</reference>
<dbReference type="GO" id="GO:0000270">
    <property type="term" value="P:peptidoglycan metabolic process"/>
    <property type="evidence" value="ECO:0007669"/>
    <property type="project" value="InterPro"/>
</dbReference>
<accession>A0A7Y7M687</accession>